<feature type="signal peptide" evidence="5">
    <location>
        <begin position="1"/>
        <end position="22"/>
    </location>
</feature>
<dbReference type="InterPro" id="IPR001096">
    <property type="entry name" value="Peptidase_C13"/>
</dbReference>
<dbReference type="GO" id="GO:0042765">
    <property type="term" value="C:GPI-anchor transamidase complex"/>
    <property type="evidence" value="ECO:0007669"/>
    <property type="project" value="InterPro"/>
</dbReference>
<dbReference type="OrthoDB" id="192611at2759"/>
<dbReference type="UniPathway" id="UPA00196"/>
<evidence type="ECO:0000256" key="3">
    <source>
        <dbReference type="ARBA" id="ARBA00022502"/>
    </source>
</evidence>
<proteinExistence type="inferred from homology"/>
<protein>
    <submittedName>
        <fullName evidence="6">Peptidase c13-like protein</fullName>
    </submittedName>
</protein>
<evidence type="ECO:0000256" key="4">
    <source>
        <dbReference type="ARBA" id="ARBA00022729"/>
    </source>
</evidence>
<evidence type="ECO:0000313" key="7">
    <source>
        <dbReference type="Proteomes" id="UP000019335"/>
    </source>
</evidence>
<feature type="chain" id="PRO_5004901003" evidence="5">
    <location>
        <begin position="23"/>
        <end position="413"/>
    </location>
</feature>
<dbReference type="GO" id="GO:0006508">
    <property type="term" value="P:proteolysis"/>
    <property type="evidence" value="ECO:0007669"/>
    <property type="project" value="InterPro"/>
</dbReference>
<dbReference type="PANTHER" id="PTHR48067">
    <property type="entry name" value="GPI-ANCHOR TRANSAMIDASE"/>
    <property type="match status" value="1"/>
</dbReference>
<dbReference type="AlphaFoldDB" id="W7TM93"/>
<keyword evidence="7" id="KW-1185">Reference proteome</keyword>
<evidence type="ECO:0000313" key="6">
    <source>
        <dbReference type="EMBL" id="EWM24613.1"/>
    </source>
</evidence>
<gene>
    <name evidence="6" type="ORF">Naga_100171g6</name>
</gene>
<evidence type="ECO:0000256" key="5">
    <source>
        <dbReference type="SAM" id="SignalP"/>
    </source>
</evidence>
<dbReference type="PANTHER" id="PTHR48067:SF1">
    <property type="entry name" value="GPI-ANCHOR TRANSAMIDASE"/>
    <property type="match status" value="1"/>
</dbReference>
<dbReference type="Pfam" id="PF01650">
    <property type="entry name" value="Peptidase_C13"/>
    <property type="match status" value="1"/>
</dbReference>
<dbReference type="PRINTS" id="PR00776">
    <property type="entry name" value="HEMOGLOBNASE"/>
</dbReference>
<dbReference type="GO" id="GO:0016255">
    <property type="term" value="P:attachment of GPI anchor to protein"/>
    <property type="evidence" value="ECO:0007669"/>
    <property type="project" value="InterPro"/>
</dbReference>
<comment type="pathway">
    <text evidence="1">Glycolipid biosynthesis; glycosylphosphatidylinositol-anchor biosynthesis.</text>
</comment>
<evidence type="ECO:0000256" key="1">
    <source>
        <dbReference type="ARBA" id="ARBA00004687"/>
    </source>
</evidence>
<comment type="similarity">
    <text evidence="2">Belongs to the peptidase C13 family.</text>
</comment>
<evidence type="ECO:0000256" key="2">
    <source>
        <dbReference type="ARBA" id="ARBA00009941"/>
    </source>
</evidence>
<comment type="caution">
    <text evidence="6">The sequence shown here is derived from an EMBL/GenBank/DDBJ whole genome shotgun (WGS) entry which is preliminary data.</text>
</comment>
<name>W7TM93_9STRA</name>
<accession>W7TM93</accession>
<dbReference type="GO" id="GO:0003923">
    <property type="term" value="F:GPI-anchor transamidase activity"/>
    <property type="evidence" value="ECO:0007669"/>
    <property type="project" value="InterPro"/>
</dbReference>
<dbReference type="Gene3D" id="3.40.50.1460">
    <property type="match status" value="1"/>
</dbReference>
<dbReference type="InterPro" id="IPR028361">
    <property type="entry name" value="GPI_transamidase"/>
</dbReference>
<dbReference type="GO" id="GO:0006506">
    <property type="term" value="P:GPI anchor biosynthetic process"/>
    <property type="evidence" value="ECO:0007669"/>
    <property type="project" value="UniProtKB-UniPathway"/>
</dbReference>
<organism evidence="6 7">
    <name type="scientific">Nannochloropsis gaditana</name>
    <dbReference type="NCBI Taxonomy" id="72520"/>
    <lineage>
        <taxon>Eukaryota</taxon>
        <taxon>Sar</taxon>
        <taxon>Stramenopiles</taxon>
        <taxon>Ochrophyta</taxon>
        <taxon>Eustigmatophyceae</taxon>
        <taxon>Eustigmatales</taxon>
        <taxon>Monodopsidaceae</taxon>
        <taxon>Nannochloropsis</taxon>
    </lineage>
</organism>
<dbReference type="Proteomes" id="UP000019335">
    <property type="component" value="Chromosome 13"/>
</dbReference>
<reference evidence="6 7" key="1">
    <citation type="journal article" date="2014" name="Mol. Plant">
        <title>Chromosome Scale Genome Assembly and Transcriptome Profiling of Nannochloropsis gaditana in Nitrogen Depletion.</title>
        <authorList>
            <person name="Corteggiani Carpinelli E."/>
            <person name="Telatin A."/>
            <person name="Vitulo N."/>
            <person name="Forcato C."/>
            <person name="D'Angelo M."/>
            <person name="Schiavon R."/>
            <person name="Vezzi A."/>
            <person name="Giacometti G.M."/>
            <person name="Morosinotto T."/>
            <person name="Valle G."/>
        </authorList>
    </citation>
    <scope>NUCLEOTIDE SEQUENCE [LARGE SCALE GENOMIC DNA]</scope>
    <source>
        <strain evidence="6 7">B-31</strain>
    </source>
</reference>
<keyword evidence="4 5" id="KW-0732">Signal</keyword>
<keyword evidence="3" id="KW-0337">GPI-anchor biosynthesis</keyword>
<sequence length="413" mass="45741">MTRVSFLLLLCLCLMTFFFANASGVEKGDTWVVLACTSRFWFNYRHVANALSFYQVVRRLGVPDSQIVLMLADDIPCNARNARPGGVYHSTTHTIDLCANGLEVDYKNEEVTVENFVRVLTGRHPPGWPISKRLGSGNTSRVFIYMTGHGGDEFLKFHNHEEISSEDLAHTLQDMKTAGRYQDLFFVVDTCQGGTLFRRFRTPGVLAVGSSGQGENSFAHQNDMVLGVALVDRFTDASCQYLHKLADRATAPQLSSPLGLLSQVPLSMLLGSYNPVQLKSTPVLRSDLFEFEASREDEAEEVGDLGNHRGAATGTDSRLAQTAVTHFFGQEERLRVVSILEAAKDEEIESVGSRNTCSRTVEAIPVRLSQAHIDTLSTSPANHFEASYDRNSIMLSLLSLAMCAMNLRMCRIE</sequence>
<dbReference type="EMBL" id="AZIL01001180">
    <property type="protein sequence ID" value="EWM24613.1"/>
    <property type="molecule type" value="Genomic_DNA"/>
</dbReference>